<reference evidence="1" key="1">
    <citation type="submission" date="2021-06" db="EMBL/GenBank/DDBJ databases">
        <authorList>
            <person name="Kallberg Y."/>
            <person name="Tangrot J."/>
            <person name="Rosling A."/>
        </authorList>
    </citation>
    <scope>NUCLEOTIDE SEQUENCE</scope>
    <source>
        <strain evidence="1">87-6 pot B 2015</strain>
    </source>
</reference>
<comment type="caution">
    <text evidence="1">The sequence shown here is derived from an EMBL/GenBank/DDBJ whole genome shotgun (WGS) entry which is preliminary data.</text>
</comment>
<evidence type="ECO:0000313" key="1">
    <source>
        <dbReference type="EMBL" id="CAG8568580.1"/>
    </source>
</evidence>
<organism evidence="1 2">
    <name type="scientific">Funneliformis mosseae</name>
    <name type="common">Endomycorrhizal fungus</name>
    <name type="synonym">Glomus mosseae</name>
    <dbReference type="NCBI Taxonomy" id="27381"/>
    <lineage>
        <taxon>Eukaryota</taxon>
        <taxon>Fungi</taxon>
        <taxon>Fungi incertae sedis</taxon>
        <taxon>Mucoromycota</taxon>
        <taxon>Glomeromycotina</taxon>
        <taxon>Glomeromycetes</taxon>
        <taxon>Glomerales</taxon>
        <taxon>Glomeraceae</taxon>
        <taxon>Funneliformis</taxon>
    </lineage>
</organism>
<sequence>MDISNYTWVNSFEITNANVTNSDQLSTPQLSPTIIVTNNSNNILMKKHTLPGNVVEHNSIILLIFN</sequence>
<accession>A0A9N9BK17</accession>
<keyword evidence="2" id="KW-1185">Reference proteome</keyword>
<protein>
    <submittedName>
        <fullName evidence="1">8056_t:CDS:1</fullName>
    </submittedName>
</protein>
<dbReference type="AlphaFoldDB" id="A0A9N9BK17"/>
<dbReference type="Proteomes" id="UP000789375">
    <property type="component" value="Unassembled WGS sequence"/>
</dbReference>
<name>A0A9N9BK17_FUNMO</name>
<dbReference type="EMBL" id="CAJVPP010001690">
    <property type="protein sequence ID" value="CAG8568580.1"/>
    <property type="molecule type" value="Genomic_DNA"/>
</dbReference>
<gene>
    <name evidence="1" type="ORF">FMOSSE_LOCUS7334</name>
</gene>
<proteinExistence type="predicted"/>
<evidence type="ECO:0000313" key="2">
    <source>
        <dbReference type="Proteomes" id="UP000789375"/>
    </source>
</evidence>